<dbReference type="Pfam" id="PF00072">
    <property type="entry name" value="Response_reg"/>
    <property type="match status" value="1"/>
</dbReference>
<name>A0ABW9Z8I9_9FLAO</name>
<gene>
    <name evidence="11" type="ORF">GV828_04690</name>
</gene>
<feature type="domain" description="Response regulatory" evidence="10">
    <location>
        <begin position="609"/>
        <end position="723"/>
    </location>
</feature>
<sequence length="725" mass="82926">MRSYYCLLLFLYTTIALSQENLKTQKFSDSISYYLQVATFNKNGNNYQQAYVNIQKAIQLAQDSKNINKEAESEAFLASLYFNLKRYDDAIESYYKSIALYSLEEPSADLAFCHYGLGLCFLEKEDYEKAELSLKNAGKIYDLLEIPNVQDLLNLQRGIVYKAKGKKKDAVKIFNQIIAKPAEQDVHKVQPEAFLQMGLIEFESGRNNLSLNYLQRALEQNLTTHNTDQRLIIFENLSNVHEKMSNLNEAYFFLKKHKQLHDSIQHSNKKKNGAVAFDKFKENERLKTIEQQTKENAEQRKLIRVSKLTTVLSIALITILSLLSLSLYKNNIIKKRTNQLLQDSNSELEIAKNKAEKALRARAEFLSTVSHELRTPLNAINGITHLMIEEDPKESQKEYLKSLKFSGTYLLTYINEILEINRIESENIEIEKIEFNLKQLLDDIQNALKELASQNNVEFVLEKDDNIAAFVLSDPTKLSQILINLINNALKFTENGRVLVRAKVLDDSETEQEIYFEVVDNGIGIPADKQNIIFESFSQGSVEINRKYGGTGLGLAIVKRLVSMLGGEIKLNSATGLGSNFNFSLRFKKAEDIKDYKIFINDSDFVGKEILLVEDNKINQMITRKMLEKKKIKCQVVENGEDAIEALRQKKYNLVLMDVHLPGINGTIATQQIRTFDNETPIVALTAISLNENRENLLSFGMNDVLTKPFNPDNFYRIIATSMRH</sequence>
<dbReference type="InterPro" id="IPR019734">
    <property type="entry name" value="TPR_rpt"/>
</dbReference>
<dbReference type="InterPro" id="IPR036097">
    <property type="entry name" value="HisK_dim/P_sf"/>
</dbReference>
<evidence type="ECO:0000256" key="8">
    <source>
        <dbReference type="SAM" id="SignalP"/>
    </source>
</evidence>
<dbReference type="EMBL" id="JAABLM010000004">
    <property type="protein sequence ID" value="NBL64496.1"/>
    <property type="molecule type" value="Genomic_DNA"/>
</dbReference>
<evidence type="ECO:0000256" key="6">
    <source>
        <dbReference type="PROSITE-ProRule" id="PRU00339"/>
    </source>
</evidence>
<dbReference type="PROSITE" id="PS50005">
    <property type="entry name" value="TPR"/>
    <property type="match status" value="1"/>
</dbReference>
<dbReference type="Pfam" id="PF02518">
    <property type="entry name" value="HATPase_c"/>
    <property type="match status" value="1"/>
</dbReference>
<dbReference type="InterPro" id="IPR003594">
    <property type="entry name" value="HATPase_dom"/>
</dbReference>
<dbReference type="InterPro" id="IPR036890">
    <property type="entry name" value="HATPase_C_sf"/>
</dbReference>
<dbReference type="Gene3D" id="3.30.565.10">
    <property type="entry name" value="Histidine kinase-like ATPase, C-terminal domain"/>
    <property type="match status" value="1"/>
</dbReference>
<comment type="catalytic activity">
    <reaction evidence="1">
        <text>ATP + protein L-histidine = ADP + protein N-phospho-L-histidine.</text>
        <dbReference type="EC" id="2.7.13.3"/>
    </reaction>
</comment>
<dbReference type="InterPro" id="IPR001789">
    <property type="entry name" value="Sig_transdc_resp-reg_receiver"/>
</dbReference>
<evidence type="ECO:0000256" key="4">
    <source>
        <dbReference type="ARBA" id="ARBA00023012"/>
    </source>
</evidence>
<dbReference type="PROSITE" id="PS50110">
    <property type="entry name" value="RESPONSE_REGULATORY"/>
    <property type="match status" value="1"/>
</dbReference>
<proteinExistence type="predicted"/>
<dbReference type="SUPFAM" id="SSF52172">
    <property type="entry name" value="CheY-like"/>
    <property type="match status" value="1"/>
</dbReference>
<dbReference type="Pfam" id="PF13424">
    <property type="entry name" value="TPR_12"/>
    <property type="match status" value="1"/>
</dbReference>
<dbReference type="PRINTS" id="PR00344">
    <property type="entry name" value="BCTRLSENSOR"/>
</dbReference>
<evidence type="ECO:0000256" key="3">
    <source>
        <dbReference type="ARBA" id="ARBA00022553"/>
    </source>
</evidence>
<evidence type="ECO:0000313" key="12">
    <source>
        <dbReference type="Proteomes" id="UP000798602"/>
    </source>
</evidence>
<dbReference type="Proteomes" id="UP000798602">
    <property type="component" value="Unassembled WGS sequence"/>
</dbReference>
<dbReference type="SUPFAM" id="SSF48452">
    <property type="entry name" value="TPR-like"/>
    <property type="match status" value="2"/>
</dbReference>
<dbReference type="Gene3D" id="1.25.40.10">
    <property type="entry name" value="Tetratricopeptide repeat domain"/>
    <property type="match status" value="1"/>
</dbReference>
<keyword evidence="4" id="KW-0902">Two-component regulatory system</keyword>
<dbReference type="SMART" id="SM00028">
    <property type="entry name" value="TPR"/>
    <property type="match status" value="6"/>
</dbReference>
<dbReference type="InterPro" id="IPR003661">
    <property type="entry name" value="HisK_dim/P_dom"/>
</dbReference>
<feature type="coiled-coil region" evidence="7">
    <location>
        <begin position="423"/>
        <end position="457"/>
    </location>
</feature>
<dbReference type="SUPFAM" id="SSF47384">
    <property type="entry name" value="Homodimeric domain of signal transducing histidine kinase"/>
    <property type="match status" value="1"/>
</dbReference>
<dbReference type="SUPFAM" id="SSF55874">
    <property type="entry name" value="ATPase domain of HSP90 chaperone/DNA topoisomerase II/histidine kinase"/>
    <property type="match status" value="1"/>
</dbReference>
<evidence type="ECO:0000256" key="2">
    <source>
        <dbReference type="ARBA" id="ARBA00012438"/>
    </source>
</evidence>
<dbReference type="InterPro" id="IPR011006">
    <property type="entry name" value="CheY-like_superfamily"/>
</dbReference>
<organism evidence="11 12">
    <name type="scientific">Flavobacterium ichthyis</name>
    <dbReference type="NCBI Taxonomy" id="2698827"/>
    <lineage>
        <taxon>Bacteria</taxon>
        <taxon>Pseudomonadati</taxon>
        <taxon>Bacteroidota</taxon>
        <taxon>Flavobacteriia</taxon>
        <taxon>Flavobacteriales</taxon>
        <taxon>Flavobacteriaceae</taxon>
        <taxon>Flavobacterium</taxon>
    </lineage>
</organism>
<keyword evidence="8" id="KW-0732">Signal</keyword>
<dbReference type="EC" id="2.7.13.3" evidence="2"/>
<evidence type="ECO:0000259" key="10">
    <source>
        <dbReference type="PROSITE" id="PS50110"/>
    </source>
</evidence>
<dbReference type="PROSITE" id="PS50109">
    <property type="entry name" value="HIS_KIN"/>
    <property type="match status" value="1"/>
</dbReference>
<feature type="modified residue" description="4-aspartylphosphate" evidence="5">
    <location>
        <position position="658"/>
    </location>
</feature>
<dbReference type="SMART" id="SM00387">
    <property type="entry name" value="HATPase_c"/>
    <property type="match status" value="1"/>
</dbReference>
<keyword evidence="7" id="KW-0175">Coiled coil</keyword>
<evidence type="ECO:0000256" key="5">
    <source>
        <dbReference type="PROSITE-ProRule" id="PRU00169"/>
    </source>
</evidence>
<dbReference type="InterPro" id="IPR011990">
    <property type="entry name" value="TPR-like_helical_dom_sf"/>
</dbReference>
<evidence type="ECO:0000313" key="11">
    <source>
        <dbReference type="EMBL" id="NBL64496.1"/>
    </source>
</evidence>
<feature type="chain" id="PRO_5046284636" description="histidine kinase" evidence="8">
    <location>
        <begin position="19"/>
        <end position="725"/>
    </location>
</feature>
<dbReference type="Gene3D" id="3.40.50.2300">
    <property type="match status" value="1"/>
</dbReference>
<comment type="caution">
    <text evidence="11">The sequence shown here is derived from an EMBL/GenBank/DDBJ whole genome shotgun (WGS) entry which is preliminary data.</text>
</comment>
<dbReference type="PANTHER" id="PTHR45339:SF1">
    <property type="entry name" value="HYBRID SIGNAL TRANSDUCTION HISTIDINE KINASE J"/>
    <property type="match status" value="1"/>
</dbReference>
<dbReference type="CDD" id="cd17546">
    <property type="entry name" value="REC_hyHK_CKI1_RcsC-like"/>
    <property type="match status" value="1"/>
</dbReference>
<keyword evidence="12" id="KW-1185">Reference proteome</keyword>
<feature type="coiled-coil region" evidence="7">
    <location>
        <begin position="334"/>
        <end position="361"/>
    </location>
</feature>
<keyword evidence="3 5" id="KW-0597">Phosphoprotein</keyword>
<reference evidence="12" key="1">
    <citation type="submission" date="2020-01" db="EMBL/GenBank/DDBJ databases">
        <title>Sphingomonas sp. strain CSW-10.</title>
        <authorList>
            <person name="Chen W.-M."/>
        </authorList>
    </citation>
    <scope>NUCLEOTIDE SEQUENCE [LARGE SCALE GENOMIC DNA]</scope>
    <source>
        <strain evidence="12">NST-5</strain>
    </source>
</reference>
<keyword evidence="6" id="KW-0802">TPR repeat</keyword>
<dbReference type="InterPro" id="IPR005467">
    <property type="entry name" value="His_kinase_dom"/>
</dbReference>
<feature type="signal peptide" evidence="8">
    <location>
        <begin position="1"/>
        <end position="18"/>
    </location>
</feature>
<dbReference type="SMART" id="SM00448">
    <property type="entry name" value="REC"/>
    <property type="match status" value="1"/>
</dbReference>
<dbReference type="CDD" id="cd00082">
    <property type="entry name" value="HisKA"/>
    <property type="match status" value="1"/>
</dbReference>
<evidence type="ECO:0000256" key="7">
    <source>
        <dbReference type="SAM" id="Coils"/>
    </source>
</evidence>
<evidence type="ECO:0000259" key="9">
    <source>
        <dbReference type="PROSITE" id="PS50109"/>
    </source>
</evidence>
<dbReference type="CDD" id="cd16922">
    <property type="entry name" value="HATPase_EvgS-ArcB-TorS-like"/>
    <property type="match status" value="1"/>
</dbReference>
<dbReference type="Pfam" id="PF00512">
    <property type="entry name" value="HisKA"/>
    <property type="match status" value="1"/>
</dbReference>
<dbReference type="PANTHER" id="PTHR45339">
    <property type="entry name" value="HYBRID SIGNAL TRANSDUCTION HISTIDINE KINASE J"/>
    <property type="match status" value="1"/>
</dbReference>
<feature type="repeat" description="TPR" evidence="6">
    <location>
        <begin position="71"/>
        <end position="104"/>
    </location>
</feature>
<dbReference type="InterPro" id="IPR004358">
    <property type="entry name" value="Sig_transdc_His_kin-like_C"/>
</dbReference>
<feature type="domain" description="Histidine kinase" evidence="9">
    <location>
        <begin position="368"/>
        <end position="589"/>
    </location>
</feature>
<evidence type="ECO:0000256" key="1">
    <source>
        <dbReference type="ARBA" id="ARBA00000085"/>
    </source>
</evidence>
<dbReference type="SMART" id="SM00388">
    <property type="entry name" value="HisKA"/>
    <property type="match status" value="1"/>
</dbReference>
<accession>A0ABW9Z8I9</accession>
<protein>
    <recommendedName>
        <fullName evidence="2">histidine kinase</fullName>
        <ecNumber evidence="2">2.7.13.3</ecNumber>
    </recommendedName>
</protein>
<dbReference type="Gene3D" id="1.10.287.130">
    <property type="match status" value="1"/>
</dbReference>
<dbReference type="RefSeq" id="WP_166536322.1">
    <property type="nucleotide sequence ID" value="NZ_JAABLM010000004.1"/>
</dbReference>